<evidence type="ECO:0000256" key="6">
    <source>
        <dbReference type="PIRSR" id="PIRSR613078-1"/>
    </source>
</evidence>
<dbReference type="PANTHER" id="PTHR13158">
    <property type="match status" value="1"/>
</dbReference>
<evidence type="ECO:0000256" key="1">
    <source>
        <dbReference type="ARBA" id="ARBA00010995"/>
    </source>
</evidence>
<dbReference type="InterPro" id="IPR016064">
    <property type="entry name" value="NAD/diacylglycerol_kinase_sf"/>
</dbReference>
<feature type="binding site" evidence="7">
    <location>
        <begin position="57"/>
        <end position="64"/>
    </location>
    <ligand>
        <name>substrate</name>
    </ligand>
</feature>
<keyword evidence="4" id="KW-0521">NADP</keyword>
<comment type="similarity">
    <text evidence="1">Belongs to the NAD kinase family.</text>
</comment>
<keyword evidence="9" id="KW-1185">Reference proteome</keyword>
<dbReference type="Proteomes" id="UP000053237">
    <property type="component" value="Unassembled WGS sequence"/>
</dbReference>
<dbReference type="SUPFAM" id="SSF111331">
    <property type="entry name" value="NAD kinase/diacylglycerol kinase-like"/>
    <property type="match status" value="1"/>
</dbReference>
<keyword evidence="2" id="KW-0808">Transferase</keyword>
<dbReference type="Pfam" id="PF00300">
    <property type="entry name" value="His_Phos_1"/>
    <property type="match status" value="1"/>
</dbReference>
<dbReference type="CDD" id="cd07067">
    <property type="entry name" value="HP_PGM_like"/>
    <property type="match status" value="1"/>
</dbReference>
<dbReference type="SMART" id="SM00855">
    <property type="entry name" value="PGAM"/>
    <property type="match status" value="1"/>
</dbReference>
<dbReference type="GO" id="GO:0006741">
    <property type="term" value="P:NADP+ biosynthetic process"/>
    <property type="evidence" value="ECO:0007669"/>
    <property type="project" value="InterPro"/>
</dbReference>
<evidence type="ECO:0000256" key="3">
    <source>
        <dbReference type="ARBA" id="ARBA00022777"/>
    </source>
</evidence>
<evidence type="ECO:0000256" key="7">
    <source>
        <dbReference type="PIRSR" id="PIRSR613078-2"/>
    </source>
</evidence>
<protein>
    <submittedName>
        <fullName evidence="8">Uncharacterized protein</fullName>
    </submittedName>
</protein>
<evidence type="ECO:0000313" key="9">
    <source>
        <dbReference type="Proteomes" id="UP000053237"/>
    </source>
</evidence>
<dbReference type="Pfam" id="PF01513">
    <property type="entry name" value="NAD_kinase"/>
    <property type="match status" value="1"/>
</dbReference>
<feature type="active site" description="Tele-phosphohistidine intermediate" evidence="6">
    <location>
        <position position="58"/>
    </location>
</feature>
<dbReference type="OrthoDB" id="354304at2759"/>
<dbReference type="SUPFAM" id="SSF53254">
    <property type="entry name" value="Phosphoglycerate mutase-like"/>
    <property type="match status" value="1"/>
</dbReference>
<evidence type="ECO:0000256" key="2">
    <source>
        <dbReference type="ARBA" id="ARBA00022679"/>
    </source>
</evidence>
<evidence type="ECO:0000313" key="8">
    <source>
        <dbReference type="EMBL" id="CCI44863.1"/>
    </source>
</evidence>
<gene>
    <name evidence="8" type="ORF">BN9_056870</name>
</gene>
<accession>A0A024GDM3</accession>
<dbReference type="InterPro" id="IPR017437">
    <property type="entry name" value="ATP-NAD_kinase_PpnK-typ_C"/>
</dbReference>
<dbReference type="PANTHER" id="PTHR13158:SF5">
    <property type="entry name" value="NAD KINASE 2, MITOCHONDRIAL"/>
    <property type="match status" value="1"/>
</dbReference>
<dbReference type="GO" id="GO:0019674">
    <property type="term" value="P:NAD+ metabolic process"/>
    <property type="evidence" value="ECO:0007669"/>
    <property type="project" value="InterPro"/>
</dbReference>
<feature type="active site" description="Proton donor/acceptor" evidence="6">
    <location>
        <position position="148"/>
    </location>
</feature>
<dbReference type="AlphaFoldDB" id="A0A024GDM3"/>
<dbReference type="InterPro" id="IPR001345">
    <property type="entry name" value="PG/BPGM_mutase_AS"/>
</dbReference>
<proteinExistence type="inferred from homology"/>
<reference evidence="8 9" key="1">
    <citation type="submission" date="2012-05" db="EMBL/GenBank/DDBJ databases">
        <title>Recombination and specialization in a pathogen metapopulation.</title>
        <authorList>
            <person name="Gardiner A."/>
            <person name="Kemen E."/>
            <person name="Schultz-Larsen T."/>
            <person name="MacLean D."/>
            <person name="Van Oosterhout C."/>
            <person name="Jones J.D.G."/>
        </authorList>
    </citation>
    <scope>NUCLEOTIDE SEQUENCE [LARGE SCALE GENOMIC DNA]</scope>
    <source>
        <strain evidence="8 9">Ac Nc2</strain>
    </source>
</reference>
<dbReference type="InParanoid" id="A0A024GDM3"/>
<dbReference type="GO" id="GO:0003951">
    <property type="term" value="F:NAD+ kinase activity"/>
    <property type="evidence" value="ECO:0007669"/>
    <property type="project" value="InterPro"/>
</dbReference>
<dbReference type="InterPro" id="IPR002504">
    <property type="entry name" value="NADK"/>
</dbReference>
<dbReference type="GO" id="GO:0005739">
    <property type="term" value="C:mitochondrion"/>
    <property type="evidence" value="ECO:0007669"/>
    <property type="project" value="TreeGrafter"/>
</dbReference>
<dbReference type="Gene3D" id="3.40.50.1240">
    <property type="entry name" value="Phosphoglycerate mutase-like"/>
    <property type="match status" value="1"/>
</dbReference>
<sequence length="871" mass="99788">MFWSALLSQKAIPGMRQSSRSTSLLRYHVLHASTGPLGSDDDAPLPVPRLKELVLIRHGESEGNVARQKSLQGDDSLFYGEFKNRHSSNWRLTDRGRQQALAAGEWLRENNLVHFDRYFVSEYLRAMETASRLQLPDAKWYAEMLLRERDWGQMDLMSEQERISTMQHELQRRDLDRFYYAPPGGESLAAVAQRVDRLFCSLNRECNAKKAIVVCHGEVIWAMRTRLERMSQDTFRELQDSGRMVDQIHNGHILHYTRTDPFTGEVAPSFSYMRSVCPWNEKLSPKGWIKIERPVYDNEMLLAIAERVPRMIVSEEYIEETYKRAKSSFMIPKAARAEQSITSSIAMNTLMASTSQNAPSDVKPMYNSAKKALDLKKVLVVNKMTRFEHECELHGNSGDALRKQMSMRGFVYDRLKASHDHHVEALEDITSTLKQHSIQVDVISADRLNHEAVNSADMVFSAGGDGTFLKAASFVNTPIPVAGLNTDPVRSEGKLCCYAVDQVCNRFSTVLERLLEGKFNWRLRQRIRVGMVNQDGFWYELPRYALNEVFIAESDASRPSHYNIGVDQHQRESQRSSGIIVCTGTGSSAWYYSACQMYREQVAKVLQAMHHTHTNETVTELTELFNKESVYSEDSVDLGYIVREPIINETFGDIRFRRGKARRVSMRSLGWDMRVTLDGIYSVPLDYGVQAVMKVCDEPKYVLRTVDFSDSYGETSKESYWCSLLSPSIKSKLKFAHKVSEPALEMPLDAQEKSQEGLDQQLKCLKYELELLSSTSDRISQLLAVLTEEQRQLLYAKKRLQSSVKAGQQTHSTRLIRIRDEQKIRMQIAQEKAIMQSQNLAKLRESQLQVRLETNESESDVSGLLEQEFEM</sequence>
<name>A0A024GDM3_9STRA</name>
<dbReference type="PROSITE" id="PS00175">
    <property type="entry name" value="PG_MUTASE"/>
    <property type="match status" value="1"/>
</dbReference>
<dbReference type="InterPro" id="IPR017438">
    <property type="entry name" value="ATP-NAD_kinase_N"/>
</dbReference>
<dbReference type="InterPro" id="IPR029033">
    <property type="entry name" value="His_PPase_superfam"/>
</dbReference>
<organism evidence="8 9">
    <name type="scientific">Albugo candida</name>
    <dbReference type="NCBI Taxonomy" id="65357"/>
    <lineage>
        <taxon>Eukaryota</taxon>
        <taxon>Sar</taxon>
        <taxon>Stramenopiles</taxon>
        <taxon>Oomycota</taxon>
        <taxon>Peronosporomycetes</taxon>
        <taxon>Albuginales</taxon>
        <taxon>Albuginaceae</taxon>
        <taxon>Albugo</taxon>
    </lineage>
</organism>
<dbReference type="STRING" id="65357.A0A024GDM3"/>
<dbReference type="EMBL" id="CAIX01000081">
    <property type="protein sequence ID" value="CCI44863.1"/>
    <property type="molecule type" value="Genomic_DNA"/>
</dbReference>
<comment type="caution">
    <text evidence="8">The sequence shown here is derived from an EMBL/GenBank/DDBJ whole genome shotgun (WGS) entry which is preliminary data.</text>
</comment>
<dbReference type="InterPro" id="IPR013078">
    <property type="entry name" value="His_Pase_superF_clade-1"/>
</dbReference>
<dbReference type="Gene3D" id="3.40.50.10330">
    <property type="entry name" value="Probable inorganic polyphosphate/atp-NAD kinase, domain 1"/>
    <property type="match status" value="1"/>
</dbReference>
<keyword evidence="3" id="KW-0418">Kinase</keyword>
<evidence type="ECO:0000256" key="4">
    <source>
        <dbReference type="ARBA" id="ARBA00022857"/>
    </source>
</evidence>
<dbReference type="Gene3D" id="2.60.200.30">
    <property type="entry name" value="Probable inorganic polyphosphate/atp-NAD kinase, domain 2"/>
    <property type="match status" value="1"/>
</dbReference>
<keyword evidence="5" id="KW-0520">NAD</keyword>
<evidence type="ECO:0000256" key="5">
    <source>
        <dbReference type="ARBA" id="ARBA00023027"/>
    </source>
</evidence>
<feature type="binding site" evidence="7">
    <location>
        <position position="125"/>
    </location>
    <ligand>
        <name>substrate</name>
    </ligand>
</feature>